<proteinExistence type="predicted"/>
<evidence type="ECO:0000313" key="2">
    <source>
        <dbReference type="Proteomes" id="UP001597508"/>
    </source>
</evidence>
<dbReference type="Proteomes" id="UP001597508">
    <property type="component" value="Unassembled WGS sequence"/>
</dbReference>
<protein>
    <submittedName>
        <fullName evidence="1">Uncharacterized protein</fullName>
    </submittedName>
</protein>
<accession>A0ABW5LUY2</accession>
<dbReference type="EMBL" id="JBHULH010000011">
    <property type="protein sequence ID" value="MFD2568450.1"/>
    <property type="molecule type" value="Genomic_DNA"/>
</dbReference>
<dbReference type="RefSeq" id="WP_379667158.1">
    <property type="nucleotide sequence ID" value="NZ_JBHULH010000011.1"/>
</dbReference>
<keyword evidence="2" id="KW-1185">Reference proteome</keyword>
<gene>
    <name evidence="1" type="ORF">ACFSRZ_13820</name>
</gene>
<evidence type="ECO:0000313" key="1">
    <source>
        <dbReference type="EMBL" id="MFD2568450.1"/>
    </source>
</evidence>
<sequence length="384" mass="44608">MDSIPIKNGIEKPNSISSHHFGLFHLRINQNFQERPVDRTTFQIVHESANSFHPFVETFLTDDPVQREQLSQLIWYRRGFSYVDPQTTPGDYMTIEVDAVFKIFRFDIKTQINKRNELGFTLRTFVPTEGHYPFSLFTSDESIEWFHSNIAGGEDAFGRRFFGLNKVNVSYSDRNGKTLNLKKNQIIFSGVELNHFYYPQLFDPQKNIAVNFGSHIGINTTKYNPSIDLGISANFVKKWKLKSKNELRLGVGFSGMRKRAIEYGSPFDFGNNLWMGSGETNLEFTKYTQKGNSHSFSVNYQFQTPYNKRKEADFYQLRSIDWQGINAGWHNGFSTLYETLTIYTFFYSYQRKNFGISLYLKEDLKVNNAPDLQTGISIKIPLKK</sequence>
<organism evidence="1 2">
    <name type="scientific">Pseudotenacibaculum haliotis</name>
    <dbReference type="NCBI Taxonomy" id="1862138"/>
    <lineage>
        <taxon>Bacteria</taxon>
        <taxon>Pseudomonadati</taxon>
        <taxon>Bacteroidota</taxon>
        <taxon>Flavobacteriia</taxon>
        <taxon>Flavobacteriales</taxon>
        <taxon>Flavobacteriaceae</taxon>
        <taxon>Pseudotenacibaculum</taxon>
    </lineage>
</organism>
<comment type="caution">
    <text evidence="1">The sequence shown here is derived from an EMBL/GenBank/DDBJ whole genome shotgun (WGS) entry which is preliminary data.</text>
</comment>
<reference evidence="2" key="1">
    <citation type="journal article" date="2019" name="Int. J. Syst. Evol. Microbiol.">
        <title>The Global Catalogue of Microorganisms (GCM) 10K type strain sequencing project: providing services to taxonomists for standard genome sequencing and annotation.</title>
        <authorList>
            <consortium name="The Broad Institute Genomics Platform"/>
            <consortium name="The Broad Institute Genome Sequencing Center for Infectious Disease"/>
            <person name="Wu L."/>
            <person name="Ma J."/>
        </authorList>
    </citation>
    <scope>NUCLEOTIDE SEQUENCE [LARGE SCALE GENOMIC DNA]</scope>
    <source>
        <strain evidence="2">KCTC 52127</strain>
    </source>
</reference>
<name>A0ABW5LUY2_9FLAO</name>